<dbReference type="Pfam" id="PF22381">
    <property type="entry name" value="Staph_reg_Sar_Rot"/>
    <property type="match status" value="1"/>
</dbReference>
<comment type="caution">
    <text evidence="7">The sequence shown here is derived from an EMBL/GenBank/DDBJ whole genome shotgun (WGS) entry which is preliminary data.</text>
</comment>
<dbReference type="PRINTS" id="PR00598">
    <property type="entry name" value="HTHMARR"/>
</dbReference>
<gene>
    <name evidence="7" type="primary">ohrR</name>
    <name evidence="7" type="ORF">tinsulaeT_15980</name>
</gene>
<name>A0ABQ6GQL3_9GAMM</name>
<dbReference type="InterPro" id="IPR055166">
    <property type="entry name" value="Transc_reg_Sar_Rot_HTH"/>
</dbReference>
<evidence type="ECO:0000259" key="6">
    <source>
        <dbReference type="PROSITE" id="PS50995"/>
    </source>
</evidence>
<accession>A0ABQ6GQL3</accession>
<protein>
    <submittedName>
        <fullName evidence="7">Transcriptional regulator</fullName>
    </submittedName>
</protein>
<comment type="subcellular location">
    <subcellularLocation>
        <location evidence="1">Cytoplasm</location>
    </subcellularLocation>
</comment>
<evidence type="ECO:0000256" key="5">
    <source>
        <dbReference type="ARBA" id="ARBA00023163"/>
    </source>
</evidence>
<dbReference type="Gene3D" id="1.10.10.10">
    <property type="entry name" value="Winged helix-like DNA-binding domain superfamily/Winged helix DNA-binding domain"/>
    <property type="match status" value="1"/>
</dbReference>
<evidence type="ECO:0000256" key="3">
    <source>
        <dbReference type="ARBA" id="ARBA00023015"/>
    </source>
</evidence>
<keyword evidence="3" id="KW-0805">Transcription regulation</keyword>
<evidence type="ECO:0000256" key="4">
    <source>
        <dbReference type="ARBA" id="ARBA00023125"/>
    </source>
</evidence>
<evidence type="ECO:0000313" key="8">
    <source>
        <dbReference type="Proteomes" id="UP001157186"/>
    </source>
</evidence>
<keyword evidence="2" id="KW-0963">Cytoplasm</keyword>
<dbReference type="RefSeq" id="WP_284244145.1">
    <property type="nucleotide sequence ID" value="NZ_BSST01000001.1"/>
</dbReference>
<keyword evidence="8" id="KW-1185">Reference proteome</keyword>
<sequence length="148" mass="16711">MSQKKQQDKYLLLDNQLCFALYSTSLAMTQLYKEYLTPLGLTYPQYTVMLILWEKDGISLKSIADRLGQKSGSLTPVIKRMEADGLIKRVRGLEDDRTLSIELTDKGIALKAQGRKVNQCIIESCGIAEAEIISLREQLLSLKDNLLK</sequence>
<dbReference type="InterPro" id="IPR036388">
    <property type="entry name" value="WH-like_DNA-bd_sf"/>
</dbReference>
<proteinExistence type="predicted"/>
<dbReference type="InterPro" id="IPR036390">
    <property type="entry name" value="WH_DNA-bd_sf"/>
</dbReference>
<dbReference type="InterPro" id="IPR000835">
    <property type="entry name" value="HTH_MarR-typ"/>
</dbReference>
<evidence type="ECO:0000256" key="1">
    <source>
        <dbReference type="ARBA" id="ARBA00004496"/>
    </source>
</evidence>
<dbReference type="SMART" id="SM00347">
    <property type="entry name" value="HTH_MARR"/>
    <property type="match status" value="1"/>
</dbReference>
<dbReference type="SUPFAM" id="SSF46785">
    <property type="entry name" value="Winged helix' DNA-binding domain"/>
    <property type="match status" value="1"/>
</dbReference>
<feature type="domain" description="HTH marR-type" evidence="6">
    <location>
        <begin position="14"/>
        <end position="144"/>
    </location>
</feature>
<dbReference type="InterPro" id="IPR039422">
    <property type="entry name" value="MarR/SlyA-like"/>
</dbReference>
<dbReference type="PANTHER" id="PTHR33164">
    <property type="entry name" value="TRANSCRIPTIONAL REGULATOR, MARR FAMILY"/>
    <property type="match status" value="1"/>
</dbReference>
<organism evidence="7 8">
    <name type="scientific">Thalassotalea insulae</name>
    <dbReference type="NCBI Taxonomy" id="2056778"/>
    <lineage>
        <taxon>Bacteria</taxon>
        <taxon>Pseudomonadati</taxon>
        <taxon>Pseudomonadota</taxon>
        <taxon>Gammaproteobacteria</taxon>
        <taxon>Alteromonadales</taxon>
        <taxon>Colwelliaceae</taxon>
        <taxon>Thalassotalea</taxon>
    </lineage>
</organism>
<evidence type="ECO:0000313" key="7">
    <source>
        <dbReference type="EMBL" id="GLX78258.1"/>
    </source>
</evidence>
<dbReference type="Proteomes" id="UP001157186">
    <property type="component" value="Unassembled WGS sequence"/>
</dbReference>
<keyword evidence="4" id="KW-0238">DNA-binding</keyword>
<reference evidence="7 8" key="1">
    <citation type="submission" date="2023-03" db="EMBL/GenBank/DDBJ databases">
        <title>Draft genome sequence of Thalassotalea insulae KCTC 62186T.</title>
        <authorList>
            <person name="Sawabe T."/>
        </authorList>
    </citation>
    <scope>NUCLEOTIDE SEQUENCE [LARGE SCALE GENOMIC DNA]</scope>
    <source>
        <strain evidence="7 8">KCTC 62186</strain>
    </source>
</reference>
<dbReference type="PANTHER" id="PTHR33164:SF5">
    <property type="entry name" value="ORGANIC HYDROPEROXIDE RESISTANCE TRANSCRIPTIONAL REGULATOR"/>
    <property type="match status" value="1"/>
</dbReference>
<dbReference type="PROSITE" id="PS50995">
    <property type="entry name" value="HTH_MARR_2"/>
    <property type="match status" value="1"/>
</dbReference>
<dbReference type="EMBL" id="BSST01000001">
    <property type="protein sequence ID" value="GLX78258.1"/>
    <property type="molecule type" value="Genomic_DNA"/>
</dbReference>
<evidence type="ECO:0000256" key="2">
    <source>
        <dbReference type="ARBA" id="ARBA00022490"/>
    </source>
</evidence>
<keyword evidence="5" id="KW-0804">Transcription</keyword>